<reference evidence="1 2" key="1">
    <citation type="submission" date="2019-04" db="EMBL/GenBank/DDBJ databases">
        <authorList>
            <person name="Feng G."/>
            <person name="Zhang J."/>
            <person name="Zhu H."/>
        </authorList>
    </citation>
    <scope>NUCLEOTIDE SEQUENCE [LARGE SCALE GENOMIC DNA]</scope>
    <source>
        <strain evidence="1 2">92R-1</strain>
    </source>
</reference>
<dbReference type="AlphaFoldDB" id="A0A4Z0NZT5"/>
<keyword evidence="2" id="KW-1185">Reference proteome</keyword>
<evidence type="ECO:0000313" key="2">
    <source>
        <dbReference type="Proteomes" id="UP000298337"/>
    </source>
</evidence>
<organism evidence="1 2">
    <name type="scientific">Hymenobacter fodinae</name>
    <dbReference type="NCBI Taxonomy" id="2510796"/>
    <lineage>
        <taxon>Bacteria</taxon>
        <taxon>Pseudomonadati</taxon>
        <taxon>Bacteroidota</taxon>
        <taxon>Cytophagia</taxon>
        <taxon>Cytophagales</taxon>
        <taxon>Hymenobacteraceae</taxon>
        <taxon>Hymenobacter</taxon>
    </lineage>
</organism>
<dbReference type="EMBL" id="SRLA01000007">
    <property type="protein sequence ID" value="TGE03847.1"/>
    <property type="molecule type" value="Genomic_DNA"/>
</dbReference>
<dbReference type="OrthoDB" id="9856462at2"/>
<name>A0A4Z0NZT5_9BACT</name>
<proteinExistence type="predicted"/>
<evidence type="ECO:0000313" key="1">
    <source>
        <dbReference type="EMBL" id="TGE03847.1"/>
    </source>
</evidence>
<protein>
    <submittedName>
        <fullName evidence="1">Uncharacterized protein</fullName>
    </submittedName>
</protein>
<dbReference type="Proteomes" id="UP000298337">
    <property type="component" value="Unassembled WGS sequence"/>
</dbReference>
<gene>
    <name evidence="1" type="ORF">EU556_24890</name>
</gene>
<sequence length="88" mass="10141">MNIRALAHLEGKAIPCVGKITLRSLTYPTAYLIWYLASEQDVIAYKAAPLYFPYGEEEAHRLFEMVLAYIPTYRIGRKRVFTDVMVVL</sequence>
<dbReference type="RefSeq" id="WP_135436948.1">
    <property type="nucleotide sequence ID" value="NZ_SRLA01000007.1"/>
</dbReference>
<accession>A0A4Z0NZT5</accession>
<comment type="caution">
    <text evidence="1">The sequence shown here is derived from an EMBL/GenBank/DDBJ whole genome shotgun (WGS) entry which is preliminary data.</text>
</comment>